<evidence type="ECO:0000313" key="2">
    <source>
        <dbReference type="EMBL" id="TNN62158.1"/>
    </source>
</evidence>
<keyword evidence="3" id="KW-1185">Reference proteome</keyword>
<name>A0A4Z2H8E5_9TELE</name>
<proteinExistence type="predicted"/>
<feature type="region of interest" description="Disordered" evidence="1">
    <location>
        <begin position="158"/>
        <end position="177"/>
    </location>
</feature>
<sequence>MERNPSVVGYATAPNIRGIPPLSLSLPGVDLSYQDHHMTFDGVKHQTSGQVTCNDVTDDDFARSKVEETKEEVVLSDAGWLSLSTRAHGELQSSDGNDCGLKPPAPQPFTNETEITLKTQQSAQRRLDVTSDSHRDDLIHNHTDSWDTVKQLFAPHSQTLSRNSTRRGNASPVSSPARLLSAGRRLPASSPFISARVTERTCPDLFRLCDQPISKKRRLLVATSNASFTLHISQLHRKGSEGGRGDERGGWGNRLDNRG</sequence>
<dbReference type="EMBL" id="SRLO01000300">
    <property type="protein sequence ID" value="TNN62158.1"/>
    <property type="molecule type" value="Genomic_DNA"/>
</dbReference>
<evidence type="ECO:0000256" key="1">
    <source>
        <dbReference type="SAM" id="MobiDB-lite"/>
    </source>
</evidence>
<protein>
    <submittedName>
        <fullName evidence="2">Uncharacterized protein</fullName>
    </submittedName>
</protein>
<feature type="compositionally biased region" description="Basic and acidic residues" evidence="1">
    <location>
        <begin position="238"/>
        <end position="259"/>
    </location>
</feature>
<organism evidence="2 3">
    <name type="scientific">Liparis tanakae</name>
    <name type="common">Tanaka's snailfish</name>
    <dbReference type="NCBI Taxonomy" id="230148"/>
    <lineage>
        <taxon>Eukaryota</taxon>
        <taxon>Metazoa</taxon>
        <taxon>Chordata</taxon>
        <taxon>Craniata</taxon>
        <taxon>Vertebrata</taxon>
        <taxon>Euteleostomi</taxon>
        <taxon>Actinopterygii</taxon>
        <taxon>Neopterygii</taxon>
        <taxon>Teleostei</taxon>
        <taxon>Neoteleostei</taxon>
        <taxon>Acanthomorphata</taxon>
        <taxon>Eupercaria</taxon>
        <taxon>Perciformes</taxon>
        <taxon>Cottioidei</taxon>
        <taxon>Cottales</taxon>
        <taxon>Liparidae</taxon>
        <taxon>Liparis</taxon>
    </lineage>
</organism>
<comment type="caution">
    <text evidence="2">The sequence shown here is derived from an EMBL/GenBank/DDBJ whole genome shotgun (WGS) entry which is preliminary data.</text>
</comment>
<dbReference type="AlphaFoldDB" id="A0A4Z2H8E5"/>
<evidence type="ECO:0000313" key="3">
    <source>
        <dbReference type="Proteomes" id="UP000314294"/>
    </source>
</evidence>
<feature type="compositionally biased region" description="Polar residues" evidence="1">
    <location>
        <begin position="158"/>
        <end position="174"/>
    </location>
</feature>
<dbReference type="Proteomes" id="UP000314294">
    <property type="component" value="Unassembled WGS sequence"/>
</dbReference>
<feature type="region of interest" description="Disordered" evidence="1">
    <location>
        <begin position="237"/>
        <end position="259"/>
    </location>
</feature>
<accession>A0A4Z2H8E5</accession>
<gene>
    <name evidence="2" type="ORF">EYF80_027648</name>
</gene>
<reference evidence="2 3" key="1">
    <citation type="submission" date="2019-03" db="EMBL/GenBank/DDBJ databases">
        <title>First draft genome of Liparis tanakae, snailfish: a comprehensive survey of snailfish specific genes.</title>
        <authorList>
            <person name="Kim W."/>
            <person name="Song I."/>
            <person name="Jeong J.-H."/>
            <person name="Kim D."/>
            <person name="Kim S."/>
            <person name="Ryu S."/>
            <person name="Song J.Y."/>
            <person name="Lee S.K."/>
        </authorList>
    </citation>
    <scope>NUCLEOTIDE SEQUENCE [LARGE SCALE GENOMIC DNA]</scope>
    <source>
        <tissue evidence="2">Muscle</tissue>
    </source>
</reference>